<dbReference type="AlphaFoldDB" id="A0AAD9UWP6"/>
<dbReference type="PANTHER" id="PTHR37984">
    <property type="entry name" value="PROTEIN CBG26694"/>
    <property type="match status" value="1"/>
</dbReference>
<dbReference type="InterPro" id="IPR041577">
    <property type="entry name" value="RT_RNaseH_2"/>
</dbReference>
<dbReference type="SUPFAM" id="SSF56672">
    <property type="entry name" value="DNA/RNA polymerases"/>
    <property type="match status" value="1"/>
</dbReference>
<reference evidence="2" key="2">
    <citation type="journal article" date="2023" name="Science">
        <title>Genomic signatures of disease resistance in endangered staghorn corals.</title>
        <authorList>
            <person name="Vollmer S.V."/>
            <person name="Selwyn J.D."/>
            <person name="Despard B.A."/>
            <person name="Roesel C.L."/>
        </authorList>
    </citation>
    <scope>NUCLEOTIDE SEQUENCE</scope>
    <source>
        <strain evidence="2">K2</strain>
    </source>
</reference>
<gene>
    <name evidence="2" type="ORF">P5673_026171</name>
</gene>
<evidence type="ECO:0000313" key="2">
    <source>
        <dbReference type="EMBL" id="KAK2552738.1"/>
    </source>
</evidence>
<dbReference type="Gene3D" id="3.30.70.270">
    <property type="match status" value="1"/>
</dbReference>
<evidence type="ECO:0000259" key="1">
    <source>
        <dbReference type="Pfam" id="PF17919"/>
    </source>
</evidence>
<dbReference type="InterPro" id="IPR043502">
    <property type="entry name" value="DNA/RNA_pol_sf"/>
</dbReference>
<comment type="caution">
    <text evidence="2">The sequence shown here is derived from an EMBL/GenBank/DDBJ whole genome shotgun (WGS) entry which is preliminary data.</text>
</comment>
<dbReference type="Proteomes" id="UP001249851">
    <property type="component" value="Unassembled WGS sequence"/>
</dbReference>
<proteinExistence type="predicted"/>
<dbReference type="Pfam" id="PF17919">
    <property type="entry name" value="RT_RNaseH_2"/>
    <property type="match status" value="1"/>
</dbReference>
<protein>
    <recommendedName>
        <fullName evidence="1">Reverse transcriptase/retrotransposon-derived protein RNase H-like domain-containing protein</fullName>
    </recommendedName>
</protein>
<dbReference type="PANTHER" id="PTHR37984:SF8">
    <property type="entry name" value="CCHC-TYPE DOMAIN-CONTAINING PROTEIN"/>
    <property type="match status" value="1"/>
</dbReference>
<name>A0AAD9UWP6_ACRCE</name>
<keyword evidence="3" id="KW-1185">Reference proteome</keyword>
<evidence type="ECO:0000313" key="3">
    <source>
        <dbReference type="Proteomes" id="UP001249851"/>
    </source>
</evidence>
<dbReference type="InterPro" id="IPR050951">
    <property type="entry name" value="Retrovirus_Pol_polyprotein"/>
</dbReference>
<dbReference type="EMBL" id="JARQWQ010000084">
    <property type="protein sequence ID" value="KAK2552738.1"/>
    <property type="molecule type" value="Genomic_DNA"/>
</dbReference>
<feature type="domain" description="Reverse transcriptase/retrotransposon-derived protein RNase H-like" evidence="1">
    <location>
        <begin position="257"/>
        <end position="316"/>
    </location>
</feature>
<accession>A0AAD9UWP6</accession>
<dbReference type="Gene3D" id="3.10.10.10">
    <property type="entry name" value="HIV Type 1 Reverse Transcriptase, subunit A, domain 1"/>
    <property type="match status" value="1"/>
</dbReference>
<sequence length="392" mass="43664">MSRAEWMNGICLIWSRGRLISPSLPVGDDGYLNLSSQKRPTGRNLGGNRLVRRSGTTSKIFSSNDDKVWNKERKRKLTGNLATNWKKFHRAWNDYEIAAGLKEPENSAINKSLRTATLLTCIGSDALDEYEGLEFDSEDDKQYIYIVLQKLQRYCIGEANEIYERYRFIKRDQEPSESLDAYVTALPIVIALKENDNVRLCVDPKPLNQALKRNHVHCSLSTIEDVLPELTNARCFTVSSLRATTSSFGVTIVHGPALEETKTILFTTPVLKYFDPGATPTLPCDASMHGLGACLMQDGHPVAYASRSLTAAEGNLLSADPLSGAYVSRKEATEDQEDVMTVSETRSPTEIEAEQVNMLQNHPVKDENLCQIQNLTQEDAILKTLAGFITQG</sequence>
<reference evidence="2" key="1">
    <citation type="journal article" date="2023" name="G3 (Bethesda)">
        <title>Whole genome assembly and annotation of the endangered Caribbean coral Acropora cervicornis.</title>
        <authorList>
            <person name="Selwyn J.D."/>
            <person name="Vollmer S.V."/>
        </authorList>
    </citation>
    <scope>NUCLEOTIDE SEQUENCE</scope>
    <source>
        <strain evidence="2">K2</strain>
    </source>
</reference>
<organism evidence="2 3">
    <name type="scientific">Acropora cervicornis</name>
    <name type="common">Staghorn coral</name>
    <dbReference type="NCBI Taxonomy" id="6130"/>
    <lineage>
        <taxon>Eukaryota</taxon>
        <taxon>Metazoa</taxon>
        <taxon>Cnidaria</taxon>
        <taxon>Anthozoa</taxon>
        <taxon>Hexacorallia</taxon>
        <taxon>Scleractinia</taxon>
        <taxon>Astrocoeniina</taxon>
        <taxon>Acroporidae</taxon>
        <taxon>Acropora</taxon>
    </lineage>
</organism>
<dbReference type="InterPro" id="IPR043128">
    <property type="entry name" value="Rev_trsase/Diguanyl_cyclase"/>
</dbReference>